<dbReference type="EMBL" id="BSXT01000242">
    <property type="protein sequence ID" value="GMF21982.1"/>
    <property type="molecule type" value="Genomic_DNA"/>
</dbReference>
<evidence type="ECO:0000313" key="1">
    <source>
        <dbReference type="EMBL" id="GMF21982.1"/>
    </source>
</evidence>
<sequence>MRRRTTSYLKVLKAPKPSGAQRKMLISDKNWPVRAFTTATRLIKQNAVTFASNNGWWYWVRYRWTNSWSFSGRSSPLSDLDRSMAGNDAAGLKVYTYSQILLLGVAATRAINEMFALAEYCCRI</sequence>
<comment type="caution">
    <text evidence="1">The sequence shown here is derived from an EMBL/GenBank/DDBJ whole genome shotgun (WGS) entry which is preliminary data.</text>
</comment>
<accession>A0A9W6TXM6</accession>
<dbReference type="Proteomes" id="UP001165121">
    <property type="component" value="Unassembled WGS sequence"/>
</dbReference>
<gene>
    <name evidence="1" type="ORF">Pfra01_000310000</name>
</gene>
<protein>
    <submittedName>
        <fullName evidence="1">Unnamed protein product</fullName>
    </submittedName>
</protein>
<reference evidence="1" key="1">
    <citation type="submission" date="2023-04" db="EMBL/GenBank/DDBJ databases">
        <title>Phytophthora fragariaefolia NBRC 109709.</title>
        <authorList>
            <person name="Ichikawa N."/>
            <person name="Sato H."/>
            <person name="Tonouchi N."/>
        </authorList>
    </citation>
    <scope>NUCLEOTIDE SEQUENCE</scope>
    <source>
        <strain evidence="1">NBRC 109709</strain>
    </source>
</reference>
<keyword evidence="2" id="KW-1185">Reference proteome</keyword>
<dbReference type="AlphaFoldDB" id="A0A9W6TXM6"/>
<proteinExistence type="predicted"/>
<name>A0A9W6TXM6_9STRA</name>
<organism evidence="1 2">
    <name type="scientific">Phytophthora fragariaefolia</name>
    <dbReference type="NCBI Taxonomy" id="1490495"/>
    <lineage>
        <taxon>Eukaryota</taxon>
        <taxon>Sar</taxon>
        <taxon>Stramenopiles</taxon>
        <taxon>Oomycota</taxon>
        <taxon>Peronosporomycetes</taxon>
        <taxon>Peronosporales</taxon>
        <taxon>Peronosporaceae</taxon>
        <taxon>Phytophthora</taxon>
    </lineage>
</organism>
<evidence type="ECO:0000313" key="2">
    <source>
        <dbReference type="Proteomes" id="UP001165121"/>
    </source>
</evidence>